<dbReference type="SUPFAM" id="SSF56037">
    <property type="entry name" value="PheT/TilS domain"/>
    <property type="match status" value="1"/>
</dbReference>
<proteinExistence type="inferred from homology"/>
<keyword evidence="11" id="KW-1185">Reference proteome</keyword>
<comment type="catalytic activity">
    <reaction evidence="7 8">
        <text>cytidine(34) in tRNA(Ile2) + L-lysine + ATP = lysidine(34) in tRNA(Ile2) + AMP + diphosphate + H(+)</text>
        <dbReference type="Rhea" id="RHEA:43744"/>
        <dbReference type="Rhea" id="RHEA-COMP:10625"/>
        <dbReference type="Rhea" id="RHEA-COMP:10670"/>
        <dbReference type="ChEBI" id="CHEBI:15378"/>
        <dbReference type="ChEBI" id="CHEBI:30616"/>
        <dbReference type="ChEBI" id="CHEBI:32551"/>
        <dbReference type="ChEBI" id="CHEBI:33019"/>
        <dbReference type="ChEBI" id="CHEBI:82748"/>
        <dbReference type="ChEBI" id="CHEBI:83665"/>
        <dbReference type="ChEBI" id="CHEBI:456215"/>
        <dbReference type="EC" id="6.3.4.19"/>
    </reaction>
</comment>
<comment type="similarity">
    <text evidence="8">Belongs to the tRNA(Ile)-lysidine synthase family.</text>
</comment>
<comment type="caution">
    <text evidence="10">The sequence shown here is derived from an EMBL/GenBank/DDBJ whole genome shotgun (WGS) entry which is preliminary data.</text>
</comment>
<dbReference type="OrthoDB" id="9807403at2"/>
<dbReference type="GO" id="GO:0006400">
    <property type="term" value="P:tRNA modification"/>
    <property type="evidence" value="ECO:0007669"/>
    <property type="project" value="UniProtKB-UniRule"/>
</dbReference>
<dbReference type="SUPFAM" id="SSF52402">
    <property type="entry name" value="Adenine nucleotide alpha hydrolases-like"/>
    <property type="match status" value="1"/>
</dbReference>
<dbReference type="Gene3D" id="1.20.59.20">
    <property type="match status" value="1"/>
</dbReference>
<dbReference type="EC" id="6.3.4.19" evidence="8"/>
<keyword evidence="6 8" id="KW-0067">ATP-binding</keyword>
<dbReference type="SUPFAM" id="SSF82829">
    <property type="entry name" value="MesJ substrate recognition domain-like"/>
    <property type="match status" value="1"/>
</dbReference>
<evidence type="ECO:0000256" key="2">
    <source>
        <dbReference type="ARBA" id="ARBA00022490"/>
    </source>
</evidence>
<dbReference type="RefSeq" id="WP_131018673.1">
    <property type="nucleotide sequence ID" value="NZ_SIRE01000042.1"/>
</dbReference>
<dbReference type="InterPro" id="IPR012796">
    <property type="entry name" value="Lysidine-tRNA-synth_C"/>
</dbReference>
<dbReference type="NCBIfam" id="TIGR02433">
    <property type="entry name" value="lysidine_TilS_C"/>
    <property type="match status" value="1"/>
</dbReference>
<evidence type="ECO:0000256" key="3">
    <source>
        <dbReference type="ARBA" id="ARBA00022598"/>
    </source>
</evidence>
<sequence length="473" mass="54152">MDDLTVKVEQSIRAEKLFTQKDSIVVAVSGGSDSVALLHVLFLLSEVWQWKLVVAHVNHRFRGEESDREAEYVSRLSKDWGLACETVFIDVPAYIEESGMNSQSAAREKRYEFLHQVAEKYGASHIALAHHADDQAETVLMRLIRGAGLAGLSGMQIIRREKNVELVRPFLRIYKTEVLAHCELHGLVYYEDSSNRDTKYFRNRIRLEIMPYLERFNDRLPESLNRTAEIAAIEDEYMEAEGAKLLEEHVTQTAGKFHFSRSWFSSLHIALQRRLIKLILSCLGGGTDIDFSKVEQVRGHVLHVSRSNMRIDVTGQILLTTEYDTAHLHTMVLPQGPYAYSVITGTREVAIPEAGSVITLEWERAGHPERHLDRKPRRNELWLDAEEIAYPLCIRNRRQGDRISIFGLNGSKKVKDIFIDDKVPRGQREQTPIVADHEGRILWIAGFRRSAHALVTPKTRSILYMKLTQLMTD</sequence>
<dbReference type="InterPro" id="IPR011063">
    <property type="entry name" value="TilS/TtcA_N"/>
</dbReference>
<evidence type="ECO:0000313" key="10">
    <source>
        <dbReference type="EMBL" id="TBL69032.1"/>
    </source>
</evidence>
<comment type="function">
    <text evidence="8">Ligates lysine onto the cytidine present at position 34 of the AUA codon-specific tRNA(Ile) that contains the anticodon CAU, in an ATP-dependent manner. Cytidine is converted to lysidine, thus changing the amino acid specificity of the tRNA from methionine to isoleucine.</text>
</comment>
<evidence type="ECO:0000256" key="1">
    <source>
        <dbReference type="ARBA" id="ARBA00004496"/>
    </source>
</evidence>
<dbReference type="Proteomes" id="UP000293142">
    <property type="component" value="Unassembled WGS sequence"/>
</dbReference>
<dbReference type="HAMAP" id="MF_01161">
    <property type="entry name" value="tRNA_Ile_lys_synt"/>
    <property type="match status" value="1"/>
</dbReference>
<dbReference type="SMART" id="SM00977">
    <property type="entry name" value="TilS_C"/>
    <property type="match status" value="1"/>
</dbReference>
<evidence type="ECO:0000256" key="4">
    <source>
        <dbReference type="ARBA" id="ARBA00022694"/>
    </source>
</evidence>
<dbReference type="InterPro" id="IPR012795">
    <property type="entry name" value="tRNA_Ile_lys_synt_N"/>
</dbReference>
<dbReference type="Pfam" id="PF11734">
    <property type="entry name" value="TilS_C"/>
    <property type="match status" value="1"/>
</dbReference>
<dbReference type="EMBL" id="SIRE01000042">
    <property type="protein sequence ID" value="TBL69032.1"/>
    <property type="molecule type" value="Genomic_DNA"/>
</dbReference>
<organism evidence="10 11">
    <name type="scientific">Paenibacillus thalictri</name>
    <dbReference type="NCBI Taxonomy" id="2527873"/>
    <lineage>
        <taxon>Bacteria</taxon>
        <taxon>Bacillati</taxon>
        <taxon>Bacillota</taxon>
        <taxon>Bacilli</taxon>
        <taxon>Bacillales</taxon>
        <taxon>Paenibacillaceae</taxon>
        <taxon>Paenibacillus</taxon>
    </lineage>
</organism>
<feature type="binding site" evidence="8">
    <location>
        <begin position="29"/>
        <end position="34"/>
    </location>
    <ligand>
        <name>ATP</name>
        <dbReference type="ChEBI" id="CHEBI:30616"/>
    </ligand>
</feature>
<dbReference type="NCBIfam" id="TIGR02432">
    <property type="entry name" value="lysidine_TilS_N"/>
    <property type="match status" value="1"/>
</dbReference>
<evidence type="ECO:0000256" key="7">
    <source>
        <dbReference type="ARBA" id="ARBA00048539"/>
    </source>
</evidence>
<dbReference type="PANTHER" id="PTHR43033">
    <property type="entry name" value="TRNA(ILE)-LYSIDINE SYNTHASE-RELATED"/>
    <property type="match status" value="1"/>
</dbReference>
<reference evidence="10 11" key="1">
    <citation type="submission" date="2019-02" db="EMBL/GenBank/DDBJ databases">
        <title>Paenibacillus sp. nov., isolated from surface-sterilized tissue of Thalictrum simplex L.</title>
        <authorList>
            <person name="Tuo L."/>
        </authorList>
    </citation>
    <scope>NUCLEOTIDE SEQUENCE [LARGE SCALE GENOMIC DNA]</scope>
    <source>
        <strain evidence="10 11">N2SHLJ1</strain>
    </source>
</reference>
<dbReference type="InterPro" id="IPR014729">
    <property type="entry name" value="Rossmann-like_a/b/a_fold"/>
</dbReference>
<dbReference type="GO" id="GO:0005524">
    <property type="term" value="F:ATP binding"/>
    <property type="evidence" value="ECO:0007669"/>
    <property type="project" value="UniProtKB-UniRule"/>
</dbReference>
<feature type="domain" description="Lysidine-tRNA(Ile) synthetase C-terminal" evidence="9">
    <location>
        <begin position="392"/>
        <end position="465"/>
    </location>
</feature>
<accession>A0A4Q9DFR6</accession>
<dbReference type="Pfam" id="PF01171">
    <property type="entry name" value="ATP_bind_3"/>
    <property type="match status" value="1"/>
</dbReference>
<keyword evidence="4 8" id="KW-0819">tRNA processing</keyword>
<gene>
    <name evidence="8 10" type="primary">tilS</name>
    <name evidence="10" type="ORF">EYB31_37345</name>
</gene>
<keyword evidence="2 8" id="KW-0963">Cytoplasm</keyword>
<evidence type="ECO:0000256" key="5">
    <source>
        <dbReference type="ARBA" id="ARBA00022741"/>
    </source>
</evidence>
<dbReference type="InterPro" id="IPR012094">
    <property type="entry name" value="tRNA_Ile_lys_synt"/>
</dbReference>
<dbReference type="CDD" id="cd01992">
    <property type="entry name" value="TilS_N"/>
    <property type="match status" value="1"/>
</dbReference>
<dbReference type="AlphaFoldDB" id="A0A4Q9DFR6"/>
<evidence type="ECO:0000259" key="9">
    <source>
        <dbReference type="SMART" id="SM00977"/>
    </source>
</evidence>
<name>A0A4Q9DFR6_9BACL</name>
<protein>
    <recommendedName>
        <fullName evidence="8">tRNA(Ile)-lysidine synthase</fullName>
        <ecNumber evidence="8">6.3.4.19</ecNumber>
    </recommendedName>
    <alternativeName>
        <fullName evidence="8">tRNA(Ile)-2-lysyl-cytidine synthase</fullName>
    </alternativeName>
    <alternativeName>
        <fullName evidence="8">tRNA(Ile)-lysidine synthetase</fullName>
    </alternativeName>
</protein>
<comment type="domain">
    <text evidence="8">The N-terminal region contains the highly conserved SGGXDS motif, predicted to be a P-loop motif involved in ATP binding.</text>
</comment>
<evidence type="ECO:0000256" key="6">
    <source>
        <dbReference type="ARBA" id="ARBA00022840"/>
    </source>
</evidence>
<dbReference type="GO" id="GO:0032267">
    <property type="term" value="F:tRNA(Ile)-lysidine synthase activity"/>
    <property type="evidence" value="ECO:0007669"/>
    <property type="project" value="UniProtKB-EC"/>
</dbReference>
<evidence type="ECO:0000313" key="11">
    <source>
        <dbReference type="Proteomes" id="UP000293142"/>
    </source>
</evidence>
<keyword evidence="5 8" id="KW-0547">Nucleotide-binding</keyword>
<evidence type="ECO:0000256" key="8">
    <source>
        <dbReference type="HAMAP-Rule" id="MF_01161"/>
    </source>
</evidence>
<dbReference type="GO" id="GO:0005737">
    <property type="term" value="C:cytoplasm"/>
    <property type="evidence" value="ECO:0007669"/>
    <property type="project" value="UniProtKB-SubCell"/>
</dbReference>
<comment type="subcellular location">
    <subcellularLocation>
        <location evidence="1 8">Cytoplasm</location>
    </subcellularLocation>
</comment>
<dbReference type="Gene3D" id="3.40.50.620">
    <property type="entry name" value="HUPs"/>
    <property type="match status" value="1"/>
</dbReference>
<keyword evidence="3 8" id="KW-0436">Ligase</keyword>
<dbReference type="PANTHER" id="PTHR43033:SF1">
    <property type="entry name" value="TRNA(ILE)-LYSIDINE SYNTHASE-RELATED"/>
    <property type="match status" value="1"/>
</dbReference>